<feature type="region of interest" description="Disordered" evidence="1">
    <location>
        <begin position="1"/>
        <end position="27"/>
    </location>
</feature>
<accession>A0AAN8CZQ0</accession>
<evidence type="ECO:0000313" key="3">
    <source>
        <dbReference type="Proteomes" id="UP001335648"/>
    </source>
</evidence>
<sequence length="77" mass="8253">MNPLRKESLSMNAKTSPPEFLSQGSSVYREDNEPPLLMAQNRALCLGMNSQETGLGCLGAGVGGFKSGGFLLHFLNH</sequence>
<reference evidence="2 3" key="1">
    <citation type="journal article" date="2023" name="Mol. Biol. Evol.">
        <title>Genomics of Secondarily Temperate Adaptation in the Only Non-Antarctic Icefish.</title>
        <authorList>
            <person name="Rivera-Colon A.G."/>
            <person name="Rayamajhi N."/>
            <person name="Minhas B.F."/>
            <person name="Madrigal G."/>
            <person name="Bilyk K.T."/>
            <person name="Yoon V."/>
            <person name="Hune M."/>
            <person name="Gregory S."/>
            <person name="Cheng C.H.C."/>
            <person name="Catchen J.M."/>
        </authorList>
    </citation>
    <scope>NUCLEOTIDE SEQUENCE [LARGE SCALE GENOMIC DNA]</scope>
    <source>
        <strain evidence="2">JC2023a</strain>
    </source>
</reference>
<name>A0AAN8CZQ0_9TELE</name>
<dbReference type="AlphaFoldDB" id="A0AAN8CZQ0"/>
<dbReference type="EMBL" id="JAULUE010002048">
    <property type="protein sequence ID" value="KAK5910348.1"/>
    <property type="molecule type" value="Genomic_DNA"/>
</dbReference>
<comment type="caution">
    <text evidence="2">The sequence shown here is derived from an EMBL/GenBank/DDBJ whole genome shotgun (WGS) entry which is preliminary data.</text>
</comment>
<proteinExistence type="predicted"/>
<organism evidence="2 3">
    <name type="scientific">Champsocephalus esox</name>
    <name type="common">pike icefish</name>
    <dbReference type="NCBI Taxonomy" id="159716"/>
    <lineage>
        <taxon>Eukaryota</taxon>
        <taxon>Metazoa</taxon>
        <taxon>Chordata</taxon>
        <taxon>Craniata</taxon>
        <taxon>Vertebrata</taxon>
        <taxon>Euteleostomi</taxon>
        <taxon>Actinopterygii</taxon>
        <taxon>Neopterygii</taxon>
        <taxon>Teleostei</taxon>
        <taxon>Neoteleostei</taxon>
        <taxon>Acanthomorphata</taxon>
        <taxon>Eupercaria</taxon>
        <taxon>Perciformes</taxon>
        <taxon>Notothenioidei</taxon>
        <taxon>Channichthyidae</taxon>
        <taxon>Champsocephalus</taxon>
    </lineage>
</organism>
<evidence type="ECO:0000256" key="1">
    <source>
        <dbReference type="SAM" id="MobiDB-lite"/>
    </source>
</evidence>
<gene>
    <name evidence="2" type="ORF">CesoFtcFv8_004191</name>
</gene>
<protein>
    <submittedName>
        <fullName evidence="2">Uncharacterized protein</fullName>
    </submittedName>
</protein>
<evidence type="ECO:0000313" key="2">
    <source>
        <dbReference type="EMBL" id="KAK5910348.1"/>
    </source>
</evidence>
<dbReference type="Proteomes" id="UP001335648">
    <property type="component" value="Unassembled WGS sequence"/>
</dbReference>
<keyword evidence="3" id="KW-1185">Reference proteome</keyword>